<evidence type="ECO:0000259" key="1">
    <source>
        <dbReference type="Pfam" id="PF01881"/>
    </source>
</evidence>
<accession>A0A5D0MM23</accession>
<protein>
    <recommendedName>
        <fullName evidence="1">CRISPR associated protein Cas6 C-terminal domain-containing protein</fullName>
    </recommendedName>
</protein>
<dbReference type="InterPro" id="IPR049435">
    <property type="entry name" value="Cas_Cas6_C"/>
</dbReference>
<proteinExistence type="predicted"/>
<reference evidence="2 3" key="1">
    <citation type="submission" date="2019-08" db="EMBL/GenBank/DDBJ databases">
        <title>Genomic characterization of a novel candidate phylum (ARYD3) from a high temperature, high salinity tertiary oil reservoir in north central Oklahoma, USA.</title>
        <authorList>
            <person name="Youssef N.H."/>
            <person name="Yadav A."/>
            <person name="Elshahed M.S."/>
        </authorList>
    </citation>
    <scope>NUCLEOTIDE SEQUENCE [LARGE SCALE GENOMIC DNA]</scope>
    <source>
        <strain evidence="2">ARYD1</strain>
    </source>
</reference>
<comment type="caution">
    <text evidence="2">The sequence shown here is derived from an EMBL/GenBank/DDBJ whole genome shotgun (WGS) entry which is preliminary data.</text>
</comment>
<feature type="domain" description="CRISPR associated protein Cas6 C-terminal" evidence="1">
    <location>
        <begin position="1"/>
        <end position="22"/>
    </location>
</feature>
<sequence length="30" mass="3407">MQFAFDAGLGDRNSQGYGMLEMVLNQRRNS</sequence>
<evidence type="ECO:0000313" key="2">
    <source>
        <dbReference type="EMBL" id="TYB32521.1"/>
    </source>
</evidence>
<gene>
    <name evidence="2" type="ORF">FXF49_11095</name>
</gene>
<dbReference type="AlphaFoldDB" id="A0A5D0MM23"/>
<dbReference type="EMBL" id="VSIV01000332">
    <property type="protein sequence ID" value="TYB32521.1"/>
    <property type="molecule type" value="Genomic_DNA"/>
</dbReference>
<evidence type="ECO:0000313" key="3">
    <source>
        <dbReference type="Proteomes" id="UP000323337"/>
    </source>
</evidence>
<dbReference type="Proteomes" id="UP000323337">
    <property type="component" value="Unassembled WGS sequence"/>
</dbReference>
<dbReference type="RefSeq" id="WP_369693781.1">
    <property type="nucleotide sequence ID" value="NZ_VSIV01000332.1"/>
</dbReference>
<organism evidence="2 3">
    <name type="scientific">Flexistipes sinusarabici</name>
    <dbReference type="NCBI Taxonomy" id="2352"/>
    <lineage>
        <taxon>Bacteria</taxon>
        <taxon>Pseudomonadati</taxon>
        <taxon>Deferribacterota</taxon>
        <taxon>Deferribacteres</taxon>
        <taxon>Deferribacterales</taxon>
        <taxon>Flexistipitaceae</taxon>
        <taxon>Flexistipes</taxon>
    </lineage>
</organism>
<name>A0A5D0MM23_FLESI</name>
<dbReference type="Gene3D" id="3.30.70.1900">
    <property type="match status" value="1"/>
</dbReference>
<dbReference type="Pfam" id="PF01881">
    <property type="entry name" value="Cas_Cas6_C"/>
    <property type="match status" value="1"/>
</dbReference>